<accession>A0A844G6Z2</accession>
<name>A0A844G6Z2_9BACT</name>
<dbReference type="SMART" id="SM00342">
    <property type="entry name" value="HTH_ARAC"/>
    <property type="match status" value="1"/>
</dbReference>
<evidence type="ECO:0000256" key="1">
    <source>
        <dbReference type="ARBA" id="ARBA00023015"/>
    </source>
</evidence>
<protein>
    <submittedName>
        <fullName evidence="5">AraC family transcriptional regulator</fullName>
    </submittedName>
</protein>
<dbReference type="InterPro" id="IPR011051">
    <property type="entry name" value="RmlC_Cupin_sf"/>
</dbReference>
<evidence type="ECO:0000259" key="4">
    <source>
        <dbReference type="PROSITE" id="PS01124"/>
    </source>
</evidence>
<dbReference type="PROSITE" id="PS00041">
    <property type="entry name" value="HTH_ARAC_FAMILY_1"/>
    <property type="match status" value="1"/>
</dbReference>
<dbReference type="PANTHER" id="PTHR43280:SF28">
    <property type="entry name" value="HTH-TYPE TRANSCRIPTIONAL ACTIVATOR RHAS"/>
    <property type="match status" value="1"/>
</dbReference>
<dbReference type="SUPFAM" id="SSF51182">
    <property type="entry name" value="RmlC-like cupins"/>
    <property type="match status" value="1"/>
</dbReference>
<dbReference type="RefSeq" id="WP_106055518.1">
    <property type="nucleotide sequence ID" value="NZ_CALXOB010000028.1"/>
</dbReference>
<keyword evidence="1" id="KW-0805">Transcription regulation</keyword>
<dbReference type="PROSITE" id="PS01124">
    <property type="entry name" value="HTH_ARAC_FAMILY_2"/>
    <property type="match status" value="1"/>
</dbReference>
<dbReference type="GO" id="GO:0003700">
    <property type="term" value="F:DNA-binding transcription factor activity"/>
    <property type="evidence" value="ECO:0007669"/>
    <property type="project" value="InterPro"/>
</dbReference>
<dbReference type="PANTHER" id="PTHR43280">
    <property type="entry name" value="ARAC-FAMILY TRANSCRIPTIONAL REGULATOR"/>
    <property type="match status" value="1"/>
</dbReference>
<keyword evidence="2" id="KW-0238">DNA-binding</keyword>
<dbReference type="InterPro" id="IPR018062">
    <property type="entry name" value="HTH_AraC-typ_CS"/>
</dbReference>
<evidence type="ECO:0000313" key="6">
    <source>
        <dbReference type="Proteomes" id="UP000435649"/>
    </source>
</evidence>
<dbReference type="Pfam" id="PF07883">
    <property type="entry name" value="Cupin_2"/>
    <property type="match status" value="1"/>
</dbReference>
<keyword evidence="6" id="KW-1185">Reference proteome</keyword>
<reference evidence="5 6" key="1">
    <citation type="submission" date="2019-08" db="EMBL/GenBank/DDBJ databases">
        <title>In-depth cultivation of the pig gut microbiome towards novel bacterial diversity and tailored functional studies.</title>
        <authorList>
            <person name="Wylensek D."/>
            <person name="Hitch T.C.A."/>
            <person name="Clavel T."/>
        </authorList>
    </citation>
    <scope>NUCLEOTIDE SEQUENCE [LARGE SCALE GENOMIC DNA]</scope>
    <source>
        <strain evidence="5 6">BBE-744-WT-12</strain>
    </source>
</reference>
<dbReference type="EMBL" id="VUNS01000021">
    <property type="protein sequence ID" value="MST98652.1"/>
    <property type="molecule type" value="Genomic_DNA"/>
</dbReference>
<proteinExistence type="predicted"/>
<dbReference type="GO" id="GO:0043565">
    <property type="term" value="F:sequence-specific DNA binding"/>
    <property type="evidence" value="ECO:0007669"/>
    <property type="project" value="InterPro"/>
</dbReference>
<dbReference type="Gene3D" id="2.60.120.10">
    <property type="entry name" value="Jelly Rolls"/>
    <property type="match status" value="1"/>
</dbReference>
<keyword evidence="3" id="KW-0804">Transcription</keyword>
<dbReference type="PRINTS" id="PR00032">
    <property type="entry name" value="HTHARAC"/>
</dbReference>
<dbReference type="Proteomes" id="UP000435649">
    <property type="component" value="Unassembled WGS sequence"/>
</dbReference>
<dbReference type="InterPro" id="IPR014710">
    <property type="entry name" value="RmlC-like_jellyroll"/>
</dbReference>
<dbReference type="SUPFAM" id="SSF46689">
    <property type="entry name" value="Homeodomain-like"/>
    <property type="match status" value="1"/>
</dbReference>
<organism evidence="5 6">
    <name type="scientific">Victivallis lenta</name>
    <dbReference type="NCBI Taxonomy" id="2606640"/>
    <lineage>
        <taxon>Bacteria</taxon>
        <taxon>Pseudomonadati</taxon>
        <taxon>Lentisphaerota</taxon>
        <taxon>Lentisphaeria</taxon>
        <taxon>Victivallales</taxon>
        <taxon>Victivallaceae</taxon>
        <taxon>Victivallis</taxon>
    </lineage>
</organism>
<comment type="caution">
    <text evidence="5">The sequence shown here is derived from an EMBL/GenBank/DDBJ whole genome shotgun (WGS) entry which is preliminary data.</text>
</comment>
<evidence type="ECO:0000313" key="5">
    <source>
        <dbReference type="EMBL" id="MST98652.1"/>
    </source>
</evidence>
<dbReference type="InterPro" id="IPR013096">
    <property type="entry name" value="Cupin_2"/>
</dbReference>
<dbReference type="Gene3D" id="1.10.10.60">
    <property type="entry name" value="Homeodomain-like"/>
    <property type="match status" value="2"/>
</dbReference>
<evidence type="ECO:0000256" key="3">
    <source>
        <dbReference type="ARBA" id="ARBA00023163"/>
    </source>
</evidence>
<dbReference type="InterPro" id="IPR020449">
    <property type="entry name" value="Tscrpt_reg_AraC-type_HTH"/>
</dbReference>
<dbReference type="Pfam" id="PF12833">
    <property type="entry name" value="HTH_18"/>
    <property type="match status" value="1"/>
</dbReference>
<gene>
    <name evidence="5" type="ORF">FYJ85_16555</name>
</gene>
<dbReference type="InterPro" id="IPR009057">
    <property type="entry name" value="Homeodomain-like_sf"/>
</dbReference>
<dbReference type="InterPro" id="IPR018060">
    <property type="entry name" value="HTH_AraC"/>
</dbReference>
<dbReference type="AlphaFoldDB" id="A0A844G6Z2"/>
<feature type="domain" description="HTH araC/xylS-type" evidence="4">
    <location>
        <begin position="148"/>
        <end position="246"/>
    </location>
</feature>
<evidence type="ECO:0000256" key="2">
    <source>
        <dbReference type="ARBA" id="ARBA00023125"/>
    </source>
</evidence>
<sequence>MSGSVCFSYAGYYRQPDPVPEHRHCGTELVYVVRGSCVNSIEGQLHPCRAGDICLIPAEARHAQLENSGDLHTQYVVFNDSGRERKLFPQVIHAAEDRLIRHWFGDITTLFGGNAVSDADLLLELLWRRIRQLAASAVRLHAWHPALVQALRYLNGHYREPVSVRELAGAAGVSATYLNRLFRETFSMSPARCLAEIRMQHARQLLMNRYYQIAQVARLAGYDDPDYFCRRFKEIHGVTPLTYRRYPSRYSDSGESRKHLFIVADQELDSE</sequence>